<accession>A0A7X6LYI7</accession>
<feature type="compositionally biased region" description="Polar residues" evidence="1">
    <location>
        <begin position="511"/>
        <end position="524"/>
    </location>
</feature>
<proteinExistence type="predicted"/>
<sequence length="553" mass="53299">MHTLGSGADSGVIAAPAVPAADPAPIAPAAPAPVPDATLTQAAQQGPFPDIPLPQLPADIPPAEAPAFVTARKEFEDNGSGHGIGAPHLPGAGAPGPADSHSGLLGDTASPLLGAGHDALNQAAAVVGGVPGAQNVLDGAHAALNQAPAALGGAAGAVQQAAAPAAAALPANLPPLPADPVAALMSGMALPALPGIDLLFKPFLDLLSSFGTGVLGALNPAELLSQSSQVIQSAMQIGMGAMKSVEQVWQGKAANSAQSAGQQAQAQGADASQRGFDISRLTDEAAAVVQRGNVQLTAVAQSFAAQASALAPVILTPPAQATLLATATEHLGQAVTIVNATRGELGGYTGQLANVVNQLAGQYAPQAADAAQAVAQNVGQPIMEQAQSLLSGGADTQAAGLGDLSSSGLSGGASTHASAFGGNGAHPGSLGSGAGGGLGGLFGGGTAAGGGASAKPGLGSAVPGSRPGIPGMPFGPGMPGTPGQVPGSGFLGGGTPAAAGQRNTDEERGRTVQNYQSPTGNSDLTGPLGETTPEVIGQTHSDEIISDYENDQL</sequence>
<dbReference type="Proteomes" id="UP000523447">
    <property type="component" value="Unassembled WGS sequence"/>
</dbReference>
<gene>
    <name evidence="2" type="ORF">HGA07_15205</name>
</gene>
<evidence type="ECO:0000256" key="1">
    <source>
        <dbReference type="SAM" id="MobiDB-lite"/>
    </source>
</evidence>
<dbReference type="RefSeq" id="WP_051031614.1">
    <property type="nucleotide sequence ID" value="NZ_CAWPHS010000005.1"/>
</dbReference>
<reference evidence="2 3" key="1">
    <citation type="submission" date="2020-04" db="EMBL/GenBank/DDBJ databases">
        <title>MicrobeNet Type strains.</title>
        <authorList>
            <person name="Nicholson A.C."/>
        </authorList>
    </citation>
    <scope>NUCLEOTIDE SEQUENCE [LARGE SCALE GENOMIC DNA]</scope>
    <source>
        <strain evidence="2 3">DSM 44445</strain>
    </source>
</reference>
<feature type="compositionally biased region" description="Low complexity" evidence="1">
    <location>
        <begin position="453"/>
        <end position="472"/>
    </location>
</feature>
<organism evidence="2 3">
    <name type="scientific">Nocardia veterana</name>
    <dbReference type="NCBI Taxonomy" id="132249"/>
    <lineage>
        <taxon>Bacteria</taxon>
        <taxon>Bacillati</taxon>
        <taxon>Actinomycetota</taxon>
        <taxon>Actinomycetes</taxon>
        <taxon>Mycobacteriales</taxon>
        <taxon>Nocardiaceae</taxon>
        <taxon>Nocardia</taxon>
    </lineage>
</organism>
<feature type="compositionally biased region" description="Acidic residues" evidence="1">
    <location>
        <begin position="544"/>
        <end position="553"/>
    </location>
</feature>
<feature type="region of interest" description="Disordered" evidence="1">
    <location>
        <begin position="76"/>
        <end position="106"/>
    </location>
</feature>
<comment type="caution">
    <text evidence="2">The sequence shown here is derived from an EMBL/GenBank/DDBJ whole genome shotgun (WGS) entry which is preliminary data.</text>
</comment>
<feature type="region of interest" description="Disordered" evidence="1">
    <location>
        <begin position="449"/>
        <end position="553"/>
    </location>
</feature>
<evidence type="ECO:0000313" key="2">
    <source>
        <dbReference type="EMBL" id="NKY86979.1"/>
    </source>
</evidence>
<feature type="compositionally biased region" description="Low complexity" evidence="1">
    <location>
        <begin position="85"/>
        <end position="98"/>
    </location>
</feature>
<dbReference type="EMBL" id="JAAXPE010000013">
    <property type="protein sequence ID" value="NKY86979.1"/>
    <property type="molecule type" value="Genomic_DNA"/>
</dbReference>
<name>A0A7X6LYI7_9NOCA</name>
<evidence type="ECO:0000313" key="3">
    <source>
        <dbReference type="Proteomes" id="UP000523447"/>
    </source>
</evidence>
<dbReference type="AlphaFoldDB" id="A0A7X6LYI7"/>
<keyword evidence="3" id="KW-1185">Reference proteome</keyword>
<protein>
    <submittedName>
        <fullName evidence="2">Uncharacterized protein</fullName>
    </submittedName>
</protein>